<reference evidence="1 2" key="1">
    <citation type="submission" date="2021-05" db="EMBL/GenBank/DDBJ databases">
        <title>Mycobacterium acidophilum sp. nov., an extremely acid-tolerant member of the genus Mycobacterium.</title>
        <authorList>
            <person name="Xia J."/>
        </authorList>
    </citation>
    <scope>NUCLEOTIDE SEQUENCE [LARGE SCALE GENOMIC DNA]</scope>
    <source>
        <strain evidence="1 2">M1</strain>
    </source>
</reference>
<gene>
    <name evidence="1" type="ORF">KIH27_16795</name>
</gene>
<sequence length="463" mass="49997">MALSAALRPYITAGLALTTAGVIAVTPVPAVQAPSLTQPSISLTAGDSLLNVPLNLFQAILNIPANEIHAMSTLAQSLFYSGPWWVGSPTNVWGEDPGDLGHFESVIEMMVPFPELSGAGHEGDFAYDGLAQQLAMLAAVEIPADPSCESLDCLPAMPTSPITGFTWIDQAIWSLLIVTGLQKMPIIDNWFQIPFSAMTNGNSYYFDPATQAGLQDSGVGHDGFLWEGTRTAAQIMAAHPEMETEHPDAWAALEKMDPDTPMMPWTGTSYAMDFQQPFTNFFNSLMAPFDASKFEMPDPTEFLRVLQADLAAMIVAFNPFIPGSPFCPGECLLPEPGGNIFDAGDWNTPSYVLAVQAIDAMWPGNKIIDEWLTAHDAGTANVSTPEIIDYEGLLWRLGQTLLDLKNPLPPNPAIDTSDFLPTAAQIHDALGDYWYNIVDNSGILGPFDAQGLWDAIFNITPAA</sequence>
<dbReference type="Proteomes" id="UP001519535">
    <property type="component" value="Unassembled WGS sequence"/>
</dbReference>
<accession>A0ABS5RLQ5</accession>
<organism evidence="1 2">
    <name type="scientific">Mycolicibacter acidiphilus</name>
    <dbReference type="NCBI Taxonomy" id="2835306"/>
    <lineage>
        <taxon>Bacteria</taxon>
        <taxon>Bacillati</taxon>
        <taxon>Actinomycetota</taxon>
        <taxon>Actinomycetes</taxon>
        <taxon>Mycobacteriales</taxon>
        <taxon>Mycobacteriaceae</taxon>
        <taxon>Mycolicibacter</taxon>
    </lineage>
</organism>
<dbReference type="RefSeq" id="WP_214094109.1">
    <property type="nucleotide sequence ID" value="NZ_JAHCLR010000039.1"/>
</dbReference>
<proteinExistence type="predicted"/>
<name>A0ABS5RLQ5_9MYCO</name>
<evidence type="ECO:0000313" key="1">
    <source>
        <dbReference type="EMBL" id="MBS9535248.1"/>
    </source>
</evidence>
<evidence type="ECO:0000313" key="2">
    <source>
        <dbReference type="Proteomes" id="UP001519535"/>
    </source>
</evidence>
<dbReference type="EMBL" id="JAHCLR010000039">
    <property type="protein sequence ID" value="MBS9535248.1"/>
    <property type="molecule type" value="Genomic_DNA"/>
</dbReference>
<protein>
    <recommendedName>
        <fullName evidence="3">ABC transporter substrate-binding protein</fullName>
    </recommendedName>
</protein>
<evidence type="ECO:0008006" key="3">
    <source>
        <dbReference type="Google" id="ProtNLM"/>
    </source>
</evidence>
<keyword evidence="2" id="KW-1185">Reference proteome</keyword>
<comment type="caution">
    <text evidence="1">The sequence shown here is derived from an EMBL/GenBank/DDBJ whole genome shotgun (WGS) entry which is preliminary data.</text>
</comment>